<gene>
    <name evidence="1" type="ORF">FEM48_Zijuj07G0167800</name>
</gene>
<comment type="caution">
    <text evidence="1">The sequence shown here is derived from an EMBL/GenBank/DDBJ whole genome shotgun (WGS) entry which is preliminary data.</text>
</comment>
<proteinExistence type="predicted"/>
<reference evidence="1" key="1">
    <citation type="journal article" date="2021" name="Front. Plant Sci.">
        <title>Chromosome-Scale Genome Assembly for Chinese Sour Jujube and Insights Into Its Genome Evolution and Domestication Signature.</title>
        <authorList>
            <person name="Shen L.-Y."/>
            <person name="Luo H."/>
            <person name="Wang X.-L."/>
            <person name="Wang X.-M."/>
            <person name="Qiu X.-J."/>
            <person name="Liu H."/>
            <person name="Zhou S.-S."/>
            <person name="Jia K.-H."/>
            <person name="Nie S."/>
            <person name="Bao Y.-T."/>
            <person name="Zhang R.-G."/>
            <person name="Yun Q.-Z."/>
            <person name="Chai Y.-H."/>
            <person name="Lu J.-Y."/>
            <person name="Li Y."/>
            <person name="Zhao S.-W."/>
            <person name="Mao J.-F."/>
            <person name="Jia S.-G."/>
            <person name="Mao Y.-M."/>
        </authorList>
    </citation>
    <scope>NUCLEOTIDE SEQUENCE</scope>
    <source>
        <strain evidence="1">AT0</strain>
        <tissue evidence="1">Leaf</tissue>
    </source>
</reference>
<evidence type="ECO:0000313" key="1">
    <source>
        <dbReference type="EMBL" id="KAH7522714.1"/>
    </source>
</evidence>
<protein>
    <submittedName>
        <fullName evidence="1">Uncharacterized protein</fullName>
    </submittedName>
</protein>
<name>A0A978V5T1_ZIZJJ</name>
<dbReference type="Proteomes" id="UP000813462">
    <property type="component" value="Unassembled WGS sequence"/>
</dbReference>
<sequence length="92" mass="10020">MSYKISRSKAGEDSLVLPRDVHSLHFNIMMIGLSIAYEVLGFPSHLIHVLKSGSLGATHPAASTIKQRQRVGCAGNLELGETFTELQRSQKG</sequence>
<organism evidence="1 2">
    <name type="scientific">Ziziphus jujuba var. spinosa</name>
    <dbReference type="NCBI Taxonomy" id="714518"/>
    <lineage>
        <taxon>Eukaryota</taxon>
        <taxon>Viridiplantae</taxon>
        <taxon>Streptophyta</taxon>
        <taxon>Embryophyta</taxon>
        <taxon>Tracheophyta</taxon>
        <taxon>Spermatophyta</taxon>
        <taxon>Magnoliopsida</taxon>
        <taxon>eudicotyledons</taxon>
        <taxon>Gunneridae</taxon>
        <taxon>Pentapetalae</taxon>
        <taxon>rosids</taxon>
        <taxon>fabids</taxon>
        <taxon>Rosales</taxon>
        <taxon>Rhamnaceae</taxon>
        <taxon>Paliureae</taxon>
        <taxon>Ziziphus</taxon>
    </lineage>
</organism>
<dbReference type="AlphaFoldDB" id="A0A978V5T1"/>
<accession>A0A978V5T1</accession>
<dbReference type="EMBL" id="JAEACU010000007">
    <property type="protein sequence ID" value="KAH7522714.1"/>
    <property type="molecule type" value="Genomic_DNA"/>
</dbReference>
<evidence type="ECO:0000313" key="2">
    <source>
        <dbReference type="Proteomes" id="UP000813462"/>
    </source>
</evidence>